<keyword evidence="1" id="KW-1133">Transmembrane helix</keyword>
<organism evidence="3 4">
    <name type="scientific">Actinocrispum wychmicini</name>
    <dbReference type="NCBI Taxonomy" id="1213861"/>
    <lineage>
        <taxon>Bacteria</taxon>
        <taxon>Bacillati</taxon>
        <taxon>Actinomycetota</taxon>
        <taxon>Actinomycetes</taxon>
        <taxon>Pseudonocardiales</taxon>
        <taxon>Pseudonocardiaceae</taxon>
        <taxon>Actinocrispum</taxon>
    </lineage>
</organism>
<evidence type="ECO:0000256" key="1">
    <source>
        <dbReference type="SAM" id="Phobius"/>
    </source>
</evidence>
<feature type="domain" description="SPW repeat-containing integral membrane" evidence="2">
    <location>
        <begin position="13"/>
        <end position="107"/>
    </location>
</feature>
<keyword evidence="1" id="KW-0472">Membrane</keyword>
<dbReference type="AlphaFoldDB" id="A0A4R2JJW1"/>
<sequence>MSDTSTTRAWTRWQDWAEVLFGVVAVLSPLWLTTTNTITWTMIVLGALIALDGLFSLAMPGVVLGEYVQIVLGVLMFISPWVMSFTDMKGAMWSAFIIGALTAIAGAVALPAANTAHQGMAGQH</sequence>
<dbReference type="RefSeq" id="WP_132121251.1">
    <property type="nucleotide sequence ID" value="NZ_SLWS01000006.1"/>
</dbReference>
<evidence type="ECO:0000313" key="3">
    <source>
        <dbReference type="EMBL" id="TCO57316.1"/>
    </source>
</evidence>
<dbReference type="EMBL" id="SLWS01000006">
    <property type="protein sequence ID" value="TCO57316.1"/>
    <property type="molecule type" value="Genomic_DNA"/>
</dbReference>
<feature type="transmembrane region" description="Helical" evidence="1">
    <location>
        <begin position="67"/>
        <end position="85"/>
    </location>
</feature>
<protein>
    <submittedName>
        <fullName evidence="3">SPW repeat-containing protein</fullName>
    </submittedName>
</protein>
<proteinExistence type="predicted"/>
<dbReference type="OrthoDB" id="32521at2"/>
<evidence type="ECO:0000313" key="4">
    <source>
        <dbReference type="Proteomes" id="UP000295680"/>
    </source>
</evidence>
<dbReference type="Proteomes" id="UP000295680">
    <property type="component" value="Unassembled WGS sequence"/>
</dbReference>
<evidence type="ECO:0000259" key="2">
    <source>
        <dbReference type="Pfam" id="PF03779"/>
    </source>
</evidence>
<name>A0A4R2JJW1_9PSEU</name>
<feature type="transmembrane region" description="Helical" evidence="1">
    <location>
        <begin position="91"/>
        <end position="113"/>
    </location>
</feature>
<comment type="caution">
    <text evidence="3">The sequence shown here is derived from an EMBL/GenBank/DDBJ whole genome shotgun (WGS) entry which is preliminary data.</text>
</comment>
<dbReference type="Pfam" id="PF03779">
    <property type="entry name" value="SPW"/>
    <property type="match status" value="1"/>
</dbReference>
<keyword evidence="1" id="KW-0812">Transmembrane</keyword>
<feature type="transmembrane region" description="Helical" evidence="1">
    <location>
        <begin position="16"/>
        <end position="32"/>
    </location>
</feature>
<gene>
    <name evidence="3" type="ORF">EV192_106793</name>
</gene>
<dbReference type="InterPro" id="IPR005530">
    <property type="entry name" value="SPW"/>
</dbReference>
<accession>A0A4R2JJW1</accession>
<reference evidence="3 4" key="1">
    <citation type="submission" date="2019-03" db="EMBL/GenBank/DDBJ databases">
        <title>Genomic Encyclopedia of Type Strains, Phase IV (KMG-IV): sequencing the most valuable type-strain genomes for metagenomic binning, comparative biology and taxonomic classification.</title>
        <authorList>
            <person name="Goeker M."/>
        </authorList>
    </citation>
    <scope>NUCLEOTIDE SEQUENCE [LARGE SCALE GENOMIC DNA]</scope>
    <source>
        <strain evidence="3 4">DSM 45934</strain>
    </source>
</reference>
<keyword evidence="4" id="KW-1185">Reference proteome</keyword>